<dbReference type="Pfam" id="PF20434">
    <property type="entry name" value="BD-FAE"/>
    <property type="match status" value="1"/>
</dbReference>
<feature type="compositionally biased region" description="Basic and acidic residues" evidence="3">
    <location>
        <begin position="372"/>
        <end position="385"/>
    </location>
</feature>
<dbReference type="PROSITE" id="PS50222">
    <property type="entry name" value="EF_HAND_2"/>
    <property type="match status" value="1"/>
</dbReference>
<feature type="signal peptide" evidence="4">
    <location>
        <begin position="1"/>
        <end position="23"/>
    </location>
</feature>
<evidence type="ECO:0000259" key="5">
    <source>
        <dbReference type="PROSITE" id="PS50222"/>
    </source>
</evidence>
<dbReference type="Gene3D" id="1.10.238.10">
    <property type="entry name" value="EF-hand"/>
    <property type="match status" value="1"/>
</dbReference>
<gene>
    <name evidence="6" type="ORF">FHS27_004321</name>
</gene>
<feature type="region of interest" description="Disordered" evidence="3">
    <location>
        <begin position="73"/>
        <end position="104"/>
    </location>
</feature>
<feature type="compositionally biased region" description="Basic and acidic residues" evidence="3">
    <location>
        <begin position="74"/>
        <end position="91"/>
    </location>
</feature>
<dbReference type="InterPro" id="IPR029058">
    <property type="entry name" value="AB_hydrolase_fold"/>
</dbReference>
<comment type="similarity">
    <text evidence="1">Belongs to the 'GDXG' lipolytic enzyme family.</text>
</comment>
<feature type="region of interest" description="Disordered" evidence="3">
    <location>
        <begin position="372"/>
        <end position="394"/>
    </location>
</feature>
<dbReference type="InterPro" id="IPR050300">
    <property type="entry name" value="GDXG_lipolytic_enzyme"/>
</dbReference>
<feature type="chain" id="PRO_5031205311" evidence="4">
    <location>
        <begin position="24"/>
        <end position="394"/>
    </location>
</feature>
<reference evidence="6 7" key="1">
    <citation type="submission" date="2020-08" db="EMBL/GenBank/DDBJ databases">
        <title>Genomic Encyclopedia of Type Strains, Phase III (KMG-III): the genomes of soil and plant-associated and newly described type strains.</title>
        <authorList>
            <person name="Whitman W."/>
        </authorList>
    </citation>
    <scope>NUCLEOTIDE SEQUENCE [LARGE SCALE GENOMIC DNA]</scope>
    <source>
        <strain evidence="6 7">CECT 8075</strain>
    </source>
</reference>
<protein>
    <submittedName>
        <fullName evidence="6">Acetyl esterase/lipase</fullName>
    </submittedName>
</protein>
<dbReference type="InterPro" id="IPR002048">
    <property type="entry name" value="EF_hand_dom"/>
</dbReference>
<keyword evidence="4" id="KW-0732">Signal</keyword>
<evidence type="ECO:0000256" key="1">
    <source>
        <dbReference type="ARBA" id="ARBA00010515"/>
    </source>
</evidence>
<dbReference type="InterPro" id="IPR018247">
    <property type="entry name" value="EF_Hand_1_Ca_BS"/>
</dbReference>
<dbReference type="PANTHER" id="PTHR48081">
    <property type="entry name" value="AB HYDROLASE SUPERFAMILY PROTEIN C4A8.06C"/>
    <property type="match status" value="1"/>
</dbReference>
<dbReference type="Gene3D" id="3.40.50.1820">
    <property type="entry name" value="alpha/beta hydrolase"/>
    <property type="match status" value="1"/>
</dbReference>
<name>A0A7W5H6F5_9BACT</name>
<dbReference type="SUPFAM" id="SSF53474">
    <property type="entry name" value="alpha/beta-Hydrolases"/>
    <property type="match status" value="1"/>
</dbReference>
<keyword evidence="2" id="KW-0378">Hydrolase</keyword>
<evidence type="ECO:0000256" key="3">
    <source>
        <dbReference type="SAM" id="MobiDB-lite"/>
    </source>
</evidence>
<proteinExistence type="inferred from homology"/>
<dbReference type="Proteomes" id="UP000536179">
    <property type="component" value="Unassembled WGS sequence"/>
</dbReference>
<accession>A0A7W5H6F5</accession>
<evidence type="ECO:0000256" key="4">
    <source>
        <dbReference type="SAM" id="SignalP"/>
    </source>
</evidence>
<feature type="domain" description="EF-hand" evidence="5">
    <location>
        <begin position="45"/>
        <end position="80"/>
    </location>
</feature>
<dbReference type="GO" id="GO:0005509">
    <property type="term" value="F:calcium ion binding"/>
    <property type="evidence" value="ECO:0007669"/>
    <property type="project" value="InterPro"/>
</dbReference>
<dbReference type="InterPro" id="IPR049492">
    <property type="entry name" value="BD-FAE-like_dom"/>
</dbReference>
<dbReference type="SUPFAM" id="SSF47473">
    <property type="entry name" value="EF-hand"/>
    <property type="match status" value="1"/>
</dbReference>
<dbReference type="PANTHER" id="PTHR48081:SF30">
    <property type="entry name" value="ACETYL-HYDROLASE LIPR-RELATED"/>
    <property type="match status" value="1"/>
</dbReference>
<evidence type="ECO:0000313" key="7">
    <source>
        <dbReference type="Proteomes" id="UP000536179"/>
    </source>
</evidence>
<evidence type="ECO:0000256" key="2">
    <source>
        <dbReference type="ARBA" id="ARBA00022801"/>
    </source>
</evidence>
<keyword evidence="7" id="KW-1185">Reference proteome</keyword>
<sequence>MRRLNTFCIFSLIGVLSASSVAAQRSVDRIRRWDKNNDQSLSLEEFPEQFRNRFDTLDTDHDGNVTQAEFDAFEQSRRNRTERPENTEARRATKVSRPKPTHANVAYGDHEKQKFDLWLAESNNSEPTPLVIYIHGGGFRGGDKSAGNQPIGQYLDQGISFASINYRLSDVGPYPIMMHDAARCLQTIRSRAEQWNLDADRIACYGGSAGAGISLWLAFHDDLAKPGSDDPVARQSTRIVAAGTTGGQSTYDMRTFREWFGIPDLPPHPAIFAFYGIEDDSDWETERVKKLMVDASPINHLTDDDPPVFMVYGSGNIPVTVDSNPGLWVHHALLGIKLKEAMDELGIECSVTWNGNPSKRYEDIHAFLVEKVRGEREHQPQKREPSASTRPTAR</sequence>
<dbReference type="AlphaFoldDB" id="A0A7W5H6F5"/>
<dbReference type="RefSeq" id="WP_184306672.1">
    <property type="nucleotide sequence ID" value="NZ_JACHXU010000016.1"/>
</dbReference>
<dbReference type="GO" id="GO:0004806">
    <property type="term" value="F:triacylglycerol lipase activity"/>
    <property type="evidence" value="ECO:0007669"/>
    <property type="project" value="TreeGrafter"/>
</dbReference>
<organism evidence="6 7">
    <name type="scientific">Aporhodopirellula rubra</name>
    <dbReference type="NCBI Taxonomy" id="980271"/>
    <lineage>
        <taxon>Bacteria</taxon>
        <taxon>Pseudomonadati</taxon>
        <taxon>Planctomycetota</taxon>
        <taxon>Planctomycetia</taxon>
        <taxon>Pirellulales</taxon>
        <taxon>Pirellulaceae</taxon>
        <taxon>Aporhodopirellula</taxon>
    </lineage>
</organism>
<comment type="caution">
    <text evidence="6">The sequence shown here is derived from an EMBL/GenBank/DDBJ whole genome shotgun (WGS) entry which is preliminary data.</text>
</comment>
<evidence type="ECO:0000313" key="6">
    <source>
        <dbReference type="EMBL" id="MBB3208492.1"/>
    </source>
</evidence>
<dbReference type="InterPro" id="IPR011992">
    <property type="entry name" value="EF-hand-dom_pair"/>
</dbReference>
<dbReference type="PROSITE" id="PS00018">
    <property type="entry name" value="EF_HAND_1"/>
    <property type="match status" value="1"/>
</dbReference>
<dbReference type="EMBL" id="JACHXU010000016">
    <property type="protein sequence ID" value="MBB3208492.1"/>
    <property type="molecule type" value="Genomic_DNA"/>
</dbReference>